<gene>
    <name evidence="10" type="ORF">QTP70_033893</name>
</gene>
<evidence type="ECO:0000256" key="7">
    <source>
        <dbReference type="ARBA" id="ARBA00023180"/>
    </source>
</evidence>
<keyword evidence="8" id="KW-0407">Ion channel</keyword>
<evidence type="ECO:0000313" key="11">
    <source>
        <dbReference type="Proteomes" id="UP001274896"/>
    </source>
</evidence>
<comment type="subcellular location">
    <subcellularLocation>
        <location evidence="1">Membrane</location>
        <topology evidence="1">Multi-pass membrane protein</topology>
    </subcellularLocation>
</comment>
<evidence type="ECO:0000256" key="8">
    <source>
        <dbReference type="ARBA" id="ARBA00023303"/>
    </source>
</evidence>
<dbReference type="InterPro" id="IPR003930">
    <property type="entry name" value="K_chnl_Ca-activ_BK_bsu"/>
</dbReference>
<evidence type="ECO:0000256" key="5">
    <source>
        <dbReference type="ARBA" id="ARBA00023065"/>
    </source>
</evidence>
<dbReference type="AlphaFoldDB" id="A0AAE0QDZ0"/>
<comment type="caution">
    <text evidence="10">The sequence shown here is derived from an EMBL/GenBank/DDBJ whole genome shotgun (WGS) entry which is preliminary data.</text>
</comment>
<organism evidence="10 11">
    <name type="scientific">Hemibagrus guttatus</name>
    <dbReference type="NCBI Taxonomy" id="175788"/>
    <lineage>
        <taxon>Eukaryota</taxon>
        <taxon>Metazoa</taxon>
        <taxon>Chordata</taxon>
        <taxon>Craniata</taxon>
        <taxon>Vertebrata</taxon>
        <taxon>Euteleostomi</taxon>
        <taxon>Actinopterygii</taxon>
        <taxon>Neopterygii</taxon>
        <taxon>Teleostei</taxon>
        <taxon>Ostariophysi</taxon>
        <taxon>Siluriformes</taxon>
        <taxon>Bagridae</taxon>
        <taxon>Hemibagrus</taxon>
    </lineage>
</organism>
<keyword evidence="2" id="KW-0813">Transport</keyword>
<dbReference type="GO" id="GO:0015459">
    <property type="term" value="F:potassium channel regulator activity"/>
    <property type="evidence" value="ECO:0007669"/>
    <property type="project" value="TreeGrafter"/>
</dbReference>
<evidence type="ECO:0000256" key="4">
    <source>
        <dbReference type="ARBA" id="ARBA00022989"/>
    </source>
</evidence>
<keyword evidence="5" id="KW-0406">Ion transport</keyword>
<dbReference type="EMBL" id="JAUCMX010000018">
    <property type="protein sequence ID" value="KAK3518200.1"/>
    <property type="molecule type" value="Genomic_DNA"/>
</dbReference>
<dbReference type="Proteomes" id="UP001274896">
    <property type="component" value="Unassembled WGS sequence"/>
</dbReference>
<dbReference type="GO" id="GO:0015269">
    <property type="term" value="F:calcium-activated potassium channel activity"/>
    <property type="evidence" value="ECO:0007669"/>
    <property type="project" value="InterPro"/>
</dbReference>
<dbReference type="Pfam" id="PF03185">
    <property type="entry name" value="CaKB"/>
    <property type="match status" value="2"/>
</dbReference>
<feature type="transmembrane region" description="Helical" evidence="9">
    <location>
        <begin position="303"/>
        <end position="327"/>
    </location>
</feature>
<protein>
    <recommendedName>
        <fullName evidence="12">Calcium-activated potassium channel subunit beta-4</fullName>
    </recommendedName>
</protein>
<dbReference type="GO" id="GO:0003676">
    <property type="term" value="F:nucleic acid binding"/>
    <property type="evidence" value="ECO:0007669"/>
    <property type="project" value="InterPro"/>
</dbReference>
<evidence type="ECO:0000256" key="6">
    <source>
        <dbReference type="ARBA" id="ARBA00023136"/>
    </source>
</evidence>
<keyword evidence="3 9" id="KW-0812">Transmembrane</keyword>
<dbReference type="GO" id="GO:0008076">
    <property type="term" value="C:voltage-gated potassium channel complex"/>
    <property type="evidence" value="ECO:0007669"/>
    <property type="project" value="TreeGrafter"/>
</dbReference>
<evidence type="ECO:0000256" key="2">
    <source>
        <dbReference type="ARBA" id="ARBA00022448"/>
    </source>
</evidence>
<accession>A0AAE0QDZ0</accession>
<dbReference type="InterPro" id="IPR036397">
    <property type="entry name" value="RNaseH_sf"/>
</dbReference>
<feature type="transmembrane region" description="Helical" evidence="9">
    <location>
        <begin position="20"/>
        <end position="44"/>
    </location>
</feature>
<evidence type="ECO:0000256" key="3">
    <source>
        <dbReference type="ARBA" id="ARBA00022692"/>
    </source>
</evidence>
<evidence type="ECO:0000256" key="1">
    <source>
        <dbReference type="ARBA" id="ARBA00004141"/>
    </source>
</evidence>
<keyword evidence="4 9" id="KW-1133">Transmembrane helix</keyword>
<keyword evidence="7" id="KW-0325">Glycoprotein</keyword>
<dbReference type="GO" id="GO:0005513">
    <property type="term" value="P:detection of calcium ion"/>
    <property type="evidence" value="ECO:0007669"/>
    <property type="project" value="TreeGrafter"/>
</dbReference>
<keyword evidence="6 9" id="KW-0472">Membrane</keyword>
<name>A0AAE0QDZ0_9TELE</name>
<keyword evidence="11" id="KW-1185">Reference proteome</keyword>
<dbReference type="Gene3D" id="3.30.420.10">
    <property type="entry name" value="Ribonuclease H-like superfamily/Ribonuclease H"/>
    <property type="match status" value="1"/>
</dbReference>
<evidence type="ECO:0008006" key="12">
    <source>
        <dbReference type="Google" id="ProtNLM"/>
    </source>
</evidence>
<evidence type="ECO:0000256" key="9">
    <source>
        <dbReference type="SAM" id="Phobius"/>
    </source>
</evidence>
<evidence type="ECO:0000313" key="10">
    <source>
        <dbReference type="EMBL" id="KAK3518200.1"/>
    </source>
</evidence>
<reference evidence="10" key="1">
    <citation type="submission" date="2023-06" db="EMBL/GenBank/DDBJ databases">
        <title>Male Hemibagrus guttatus genome.</title>
        <authorList>
            <person name="Bian C."/>
        </authorList>
    </citation>
    <scope>NUCLEOTIDE SEQUENCE</scope>
    <source>
        <strain evidence="10">Male_cb2023</strain>
        <tissue evidence="10">Muscle</tissue>
    </source>
</reference>
<sequence length="339" mass="38583">MAKIRVSYEYSEAEDRSIRLGLFLIACGVLSLFILCLCWLSPALQSLRSRPTNCTVLSVRRLDERFECVFTCGADCRGTSLYPCLQIFVNNSASGAAALLHYDEQQLLLNPKVKKEAISKHDPEAQEFSLGQGSFKMDCGKVENCSVVRRIKVLFGKLGRHVMRTKEDKDNPSCYQRSVQKPASLMVWGCMSACGMGSLHIWKGTINAESVGWCQILLENEISIFKTLVSRRKHEVLQNFLCSYVPKCERDNQKMREDILRLQHYWSEEGSNQSFTCFFNPQRRPDDVLWQRSHDASVLLHCVLWPMLSLLVGTLIVLLTVCARSLAVRAEAIQKRKFS</sequence>
<dbReference type="PANTHER" id="PTHR10258:SF3">
    <property type="entry name" value="CALCIUM-ACTIVATED POTASSIUM CHANNEL SUBUNIT BETA-4"/>
    <property type="match status" value="1"/>
</dbReference>
<proteinExistence type="predicted"/>
<dbReference type="PANTHER" id="PTHR10258">
    <property type="entry name" value="CALCIUM-ACTIVATED POTASSIUM CHANNEL SUBUNIT BETA"/>
    <property type="match status" value="1"/>
</dbReference>